<feature type="compositionally biased region" description="Basic and acidic residues" evidence="1">
    <location>
        <begin position="359"/>
        <end position="368"/>
    </location>
</feature>
<feature type="compositionally biased region" description="Basic and acidic residues" evidence="1">
    <location>
        <begin position="428"/>
        <end position="450"/>
    </location>
</feature>
<evidence type="ECO:0000313" key="2">
    <source>
        <dbReference type="EMBL" id="KNG89975.1"/>
    </source>
</evidence>
<sequence length="515" mass="56919">MLQPYPRFYIIRPQGSFVPLIPVDELPTWIQVGNWDWNDTSLFTVMAPASFSSIPRVGEYDVVCHHCNASLDGLHRSVSEQSGKTGNSSQYPPLPLTKLNKTYAGAFLSQSSQEALSPLASSYLMSLKQPLFYTPGYPACFTEPPYYANLQSPFVGMCFIKGCYKRGRDQAKESIALRKIRKQQGQTGENLLADEFPEDPQNPPAPPNLPSASTSQNPGAGPSGPSQNQNNPAYDPDEITEIPADVGNASSAQLLDDEIQETGGSLTPASPAESKTNKFKRWRSKRQESKKQDSKKQESKQQESKQQEPPRLGKQAVQRTPVQESSSKSKPQEPNQPVSKETQPVPIPQKSPLRSAPQEPDHPGRQEVQRAPVPGVPVSSKPQNPAREEPQVSIPPKFPLRSAPQEHDHPAQQGTQPIPIPGASSRSNLHESNPHPRHKTDSPPDKHEELPTFPVDQSLIFPHSPSDTSLDSRLRVGTQSARYEDMDLYDISRRSCEASPQPINSPLRQASPKRR</sequence>
<dbReference type="STRING" id="1509407.A0A0L1JDY6"/>
<gene>
    <name evidence="2" type="ORF">ANOM_001184</name>
</gene>
<dbReference type="OrthoDB" id="4185910at2759"/>
<dbReference type="AlphaFoldDB" id="A0A0L1JDY6"/>
<feature type="compositionally biased region" description="Basic and acidic residues" evidence="1">
    <location>
        <begin position="285"/>
        <end position="308"/>
    </location>
</feature>
<feature type="compositionally biased region" description="Polar residues" evidence="1">
    <location>
        <begin position="465"/>
        <end position="481"/>
    </location>
</feature>
<comment type="caution">
    <text evidence="2">The sequence shown here is derived from an EMBL/GenBank/DDBJ whole genome shotgun (WGS) entry which is preliminary data.</text>
</comment>
<feature type="compositionally biased region" description="Pro residues" evidence="1">
    <location>
        <begin position="200"/>
        <end position="209"/>
    </location>
</feature>
<feature type="compositionally biased region" description="Basic and acidic residues" evidence="1">
    <location>
        <begin position="482"/>
        <end position="496"/>
    </location>
</feature>
<proteinExistence type="predicted"/>
<feature type="region of interest" description="Disordered" evidence="1">
    <location>
        <begin position="256"/>
        <end position="515"/>
    </location>
</feature>
<dbReference type="RefSeq" id="XP_015410898.1">
    <property type="nucleotide sequence ID" value="XM_015546441.1"/>
</dbReference>
<protein>
    <submittedName>
        <fullName evidence="2">Uncharacterized protein</fullName>
    </submittedName>
</protein>
<dbReference type="EMBL" id="JNOM01000021">
    <property type="protein sequence ID" value="KNG89975.1"/>
    <property type="molecule type" value="Genomic_DNA"/>
</dbReference>
<dbReference type="Proteomes" id="UP000037505">
    <property type="component" value="Unassembled WGS sequence"/>
</dbReference>
<reference evidence="2 3" key="1">
    <citation type="submission" date="2014-06" db="EMBL/GenBank/DDBJ databases">
        <title>The Genome of the Aflatoxigenic Filamentous Fungus Aspergillus nomius.</title>
        <authorList>
            <person name="Moore M.G."/>
            <person name="Shannon B.M."/>
            <person name="Brian M.M."/>
        </authorList>
    </citation>
    <scope>NUCLEOTIDE SEQUENCE [LARGE SCALE GENOMIC DNA]</scope>
    <source>
        <strain evidence="2 3">NRRL 13137</strain>
    </source>
</reference>
<accession>A0A0L1JDY6</accession>
<evidence type="ECO:0000313" key="3">
    <source>
        <dbReference type="Proteomes" id="UP000037505"/>
    </source>
</evidence>
<dbReference type="GeneID" id="26802988"/>
<feature type="region of interest" description="Disordered" evidence="1">
    <location>
        <begin position="193"/>
        <end position="241"/>
    </location>
</feature>
<evidence type="ECO:0000256" key="1">
    <source>
        <dbReference type="SAM" id="MobiDB-lite"/>
    </source>
</evidence>
<feature type="compositionally biased region" description="Polar residues" evidence="1">
    <location>
        <begin position="317"/>
        <end position="342"/>
    </location>
</feature>
<keyword evidence="3" id="KW-1185">Reference proteome</keyword>
<name>A0A0L1JDY6_ASPN3</name>
<feature type="compositionally biased region" description="Polar residues" evidence="1">
    <location>
        <begin position="211"/>
        <end position="232"/>
    </location>
</feature>
<organism evidence="2 3">
    <name type="scientific">Aspergillus nomiae NRRL (strain ATCC 15546 / NRRL 13137 / CBS 260.88 / M93)</name>
    <dbReference type="NCBI Taxonomy" id="1509407"/>
    <lineage>
        <taxon>Eukaryota</taxon>
        <taxon>Fungi</taxon>
        <taxon>Dikarya</taxon>
        <taxon>Ascomycota</taxon>
        <taxon>Pezizomycotina</taxon>
        <taxon>Eurotiomycetes</taxon>
        <taxon>Eurotiomycetidae</taxon>
        <taxon>Eurotiales</taxon>
        <taxon>Aspergillaceae</taxon>
        <taxon>Aspergillus</taxon>
        <taxon>Aspergillus subgen. Circumdati</taxon>
    </lineage>
</organism>